<dbReference type="InterPro" id="IPR000719">
    <property type="entry name" value="Prot_kinase_dom"/>
</dbReference>
<evidence type="ECO:0000256" key="7">
    <source>
        <dbReference type="ARBA" id="ARBA00022989"/>
    </source>
</evidence>
<evidence type="ECO:0000256" key="10">
    <source>
        <dbReference type="SAM" id="Phobius"/>
    </source>
</evidence>
<dbReference type="InterPro" id="IPR011009">
    <property type="entry name" value="Kinase-like_dom_sf"/>
</dbReference>
<feature type="domain" description="Protein kinase" evidence="12">
    <location>
        <begin position="278"/>
        <end position="613"/>
    </location>
</feature>
<evidence type="ECO:0000256" key="9">
    <source>
        <dbReference type="ARBA" id="ARBA00023157"/>
    </source>
</evidence>
<proteinExistence type="predicted"/>
<keyword evidence="4 11" id="KW-0732">Signal</keyword>
<dbReference type="SUPFAM" id="SSF56112">
    <property type="entry name" value="Protein kinase-like (PK-like)"/>
    <property type="match status" value="1"/>
</dbReference>
<dbReference type="Pfam" id="PF00069">
    <property type="entry name" value="Pkinase"/>
    <property type="match status" value="1"/>
</dbReference>
<protein>
    <recommendedName>
        <fullName evidence="16">LysM domain receptor-like kinase 4</fullName>
    </recommendedName>
</protein>
<dbReference type="SMART" id="SM00257">
    <property type="entry name" value="LysM"/>
    <property type="match status" value="2"/>
</dbReference>
<feature type="signal peptide" evidence="11">
    <location>
        <begin position="1"/>
        <end position="23"/>
    </location>
</feature>
<dbReference type="InterPro" id="IPR052611">
    <property type="entry name" value="Plant_RLK_LysM"/>
</dbReference>
<keyword evidence="6" id="KW-0067">ATP-binding</keyword>
<dbReference type="GO" id="GO:0004672">
    <property type="term" value="F:protein kinase activity"/>
    <property type="evidence" value="ECO:0007669"/>
    <property type="project" value="InterPro"/>
</dbReference>
<dbReference type="FunFam" id="1.10.510.10:FF:000468">
    <property type="entry name" value="PTI1-like tyrosine-protein kinase 3"/>
    <property type="match status" value="1"/>
</dbReference>
<feature type="domain" description="LysM" evidence="13">
    <location>
        <begin position="185"/>
        <end position="230"/>
    </location>
</feature>
<evidence type="ECO:0000256" key="1">
    <source>
        <dbReference type="ARBA" id="ARBA00004162"/>
    </source>
</evidence>
<evidence type="ECO:0000313" key="14">
    <source>
        <dbReference type="EMBL" id="KAG9440878.1"/>
    </source>
</evidence>
<dbReference type="AlphaFoldDB" id="A0AAV7DX20"/>
<dbReference type="InterPro" id="IPR036779">
    <property type="entry name" value="LysM_dom_sf"/>
</dbReference>
<organism evidence="14 15">
    <name type="scientific">Aristolochia fimbriata</name>
    <name type="common">White veined hardy Dutchman's pipe vine</name>
    <dbReference type="NCBI Taxonomy" id="158543"/>
    <lineage>
        <taxon>Eukaryota</taxon>
        <taxon>Viridiplantae</taxon>
        <taxon>Streptophyta</taxon>
        <taxon>Embryophyta</taxon>
        <taxon>Tracheophyta</taxon>
        <taxon>Spermatophyta</taxon>
        <taxon>Magnoliopsida</taxon>
        <taxon>Magnoliidae</taxon>
        <taxon>Piperales</taxon>
        <taxon>Aristolochiaceae</taxon>
        <taxon>Aristolochia</taxon>
    </lineage>
</organism>
<keyword evidence="5" id="KW-0547">Nucleotide-binding</keyword>
<dbReference type="PROSITE" id="PS51782">
    <property type="entry name" value="LYSM"/>
    <property type="match status" value="1"/>
</dbReference>
<dbReference type="Gene3D" id="3.10.350.10">
    <property type="entry name" value="LysM domain"/>
    <property type="match status" value="1"/>
</dbReference>
<evidence type="ECO:0000256" key="2">
    <source>
        <dbReference type="ARBA" id="ARBA00022475"/>
    </source>
</evidence>
<dbReference type="InterPro" id="IPR056563">
    <property type="entry name" value="LysM3_LYK4_5"/>
</dbReference>
<feature type="transmembrane region" description="Helical" evidence="10">
    <location>
        <begin position="259"/>
        <end position="285"/>
    </location>
</feature>
<evidence type="ECO:0000259" key="13">
    <source>
        <dbReference type="PROSITE" id="PS51782"/>
    </source>
</evidence>
<dbReference type="GO" id="GO:0005524">
    <property type="term" value="F:ATP binding"/>
    <property type="evidence" value="ECO:0007669"/>
    <property type="project" value="UniProtKB-KW"/>
</dbReference>
<evidence type="ECO:0008006" key="16">
    <source>
        <dbReference type="Google" id="ProtNLM"/>
    </source>
</evidence>
<sequence>MVSPSLELLCFLCMLSSVPLLLAQQSYIGKHFSNCKITNNTSSVLGYSCNGKPTCRTYLVFRSRSPYTSVASISNLLTSDPSRLSRLNSVSGAESFPNGTEIIAPVRCACSGEFYQANSSYLVVHGDTQYIIANYTYQGLTTCHALLYQNRDKPRILFTGTNLTVPLRCACPTTRQRNAGLKYLLTYTVKAGDSVASVSQRIGVEPQSIVDANELSNENQYLSPFTTLLIPLKNRPTIAPPPPPPPSVSASGKISRKRWWVLVVAGCSAGALVFLASFITCYIFYRRKYGKVYTAPGVKREKFVKPPDISVNLNSEELLEGVADICSALRVYQFEELQSATENFSTSRGIRGSLYQGILNGNTFVIKKVEGDASKEISLLSSVNHVNILGLLGVSVSQGQFYLVFEYAEKGLLTDWIHEESESKCLSWTQRVQIALDVSSGLNYLHNYIKPGHVHMDVTSKGVFLTSDFRAKIANFDMVKLAEGGEGNPFAFTRHITGTKGYMAPEYLEDGLFSASVDVYAFGVVMLEIVSGKKAVIEGKIREAFLAEVFIAFMSEEERLEERTEVFIDPFLQGKYPLHLAVLLFKLITSCLSRDPANRPSMVEIVQFFSKILDASLTWKESICGHEIEVAM</sequence>
<evidence type="ECO:0000256" key="6">
    <source>
        <dbReference type="ARBA" id="ARBA00022840"/>
    </source>
</evidence>
<gene>
    <name evidence="14" type="ORF">H6P81_021043</name>
</gene>
<keyword evidence="8 10" id="KW-0472">Membrane</keyword>
<dbReference type="Gene3D" id="1.10.510.10">
    <property type="entry name" value="Transferase(Phosphotransferase) domain 1"/>
    <property type="match status" value="1"/>
</dbReference>
<dbReference type="PANTHER" id="PTHR45927">
    <property type="entry name" value="LYSM-DOMAIN RECEPTOR-LIKE KINASE-RELATED"/>
    <property type="match status" value="1"/>
</dbReference>
<dbReference type="Pfam" id="PF23472">
    <property type="entry name" value="LysM2_CERK1_LYK3_4_5"/>
    <property type="match status" value="1"/>
</dbReference>
<dbReference type="InterPro" id="IPR018392">
    <property type="entry name" value="LysM"/>
</dbReference>
<reference evidence="14 15" key="1">
    <citation type="submission" date="2021-07" db="EMBL/GenBank/DDBJ databases">
        <title>The Aristolochia fimbriata genome: insights into angiosperm evolution, floral development and chemical biosynthesis.</title>
        <authorList>
            <person name="Jiao Y."/>
        </authorList>
    </citation>
    <scope>NUCLEOTIDE SEQUENCE [LARGE SCALE GENOMIC DNA]</scope>
    <source>
        <strain evidence="14">IBCAS-2021</strain>
        <tissue evidence="14">Leaf</tissue>
    </source>
</reference>
<dbReference type="GO" id="GO:0005886">
    <property type="term" value="C:plasma membrane"/>
    <property type="evidence" value="ECO:0007669"/>
    <property type="project" value="UniProtKB-SubCell"/>
</dbReference>
<comment type="caution">
    <text evidence="14">The sequence shown here is derived from an EMBL/GenBank/DDBJ whole genome shotgun (WGS) entry which is preliminary data.</text>
</comment>
<evidence type="ECO:0000256" key="5">
    <source>
        <dbReference type="ARBA" id="ARBA00022741"/>
    </source>
</evidence>
<dbReference type="InterPro" id="IPR056562">
    <property type="entry name" value="LysM2_CERK1_LYK3_4_5"/>
</dbReference>
<evidence type="ECO:0000256" key="4">
    <source>
        <dbReference type="ARBA" id="ARBA00022729"/>
    </source>
</evidence>
<dbReference type="CDD" id="cd00118">
    <property type="entry name" value="LysM"/>
    <property type="match status" value="1"/>
</dbReference>
<accession>A0AAV7DX20</accession>
<dbReference type="Proteomes" id="UP000825729">
    <property type="component" value="Unassembled WGS sequence"/>
</dbReference>
<dbReference type="EMBL" id="JAINDJ010000008">
    <property type="protein sequence ID" value="KAG9440878.1"/>
    <property type="molecule type" value="Genomic_DNA"/>
</dbReference>
<keyword evidence="7 10" id="KW-1133">Transmembrane helix</keyword>
<dbReference type="Pfam" id="PF23473">
    <property type="entry name" value="LysM3_LYK4_5"/>
    <property type="match status" value="1"/>
</dbReference>
<evidence type="ECO:0000256" key="3">
    <source>
        <dbReference type="ARBA" id="ARBA00022692"/>
    </source>
</evidence>
<evidence type="ECO:0000259" key="12">
    <source>
        <dbReference type="PROSITE" id="PS50011"/>
    </source>
</evidence>
<dbReference type="Gene3D" id="3.30.200.20">
    <property type="entry name" value="Phosphorylase Kinase, domain 1"/>
    <property type="match status" value="1"/>
</dbReference>
<keyword evidence="9" id="KW-1015">Disulfide bond</keyword>
<evidence type="ECO:0000256" key="11">
    <source>
        <dbReference type="SAM" id="SignalP"/>
    </source>
</evidence>
<name>A0AAV7DX20_ARIFI</name>
<dbReference type="PROSITE" id="PS50011">
    <property type="entry name" value="PROTEIN_KINASE_DOM"/>
    <property type="match status" value="1"/>
</dbReference>
<feature type="chain" id="PRO_5043372593" description="LysM domain receptor-like kinase 4" evidence="11">
    <location>
        <begin position="24"/>
        <end position="632"/>
    </location>
</feature>
<evidence type="ECO:0000313" key="15">
    <source>
        <dbReference type="Proteomes" id="UP000825729"/>
    </source>
</evidence>
<dbReference type="Pfam" id="PF23446">
    <property type="entry name" value="LysM1_NFP_LYK"/>
    <property type="match status" value="1"/>
</dbReference>
<keyword evidence="15" id="KW-1185">Reference proteome</keyword>
<dbReference type="InterPro" id="IPR056561">
    <property type="entry name" value="NFP_LYK_LysM1"/>
</dbReference>
<dbReference type="SUPFAM" id="SSF54106">
    <property type="entry name" value="LysM domain"/>
    <property type="match status" value="1"/>
</dbReference>
<dbReference type="PANTHER" id="PTHR45927:SF11">
    <property type="entry name" value="LYSM DOMAIN RECEPTOR-LIKE KINASE 4"/>
    <property type="match status" value="1"/>
</dbReference>
<evidence type="ECO:0000256" key="8">
    <source>
        <dbReference type="ARBA" id="ARBA00023136"/>
    </source>
</evidence>
<keyword evidence="2" id="KW-1003">Cell membrane</keyword>
<keyword evidence="3 10" id="KW-0812">Transmembrane</keyword>
<comment type="subcellular location">
    <subcellularLocation>
        <location evidence="1">Cell membrane</location>
        <topology evidence="1">Single-pass membrane protein</topology>
    </subcellularLocation>
</comment>